<keyword evidence="2" id="KW-1185">Reference proteome</keyword>
<protein>
    <submittedName>
        <fullName evidence="1">Uncharacterized protein</fullName>
    </submittedName>
</protein>
<evidence type="ECO:0000313" key="2">
    <source>
        <dbReference type="Proteomes" id="UP000824890"/>
    </source>
</evidence>
<accession>A0ABQ7X9D9</accession>
<proteinExistence type="predicted"/>
<evidence type="ECO:0000313" key="1">
    <source>
        <dbReference type="EMBL" id="KAH0852576.1"/>
    </source>
</evidence>
<dbReference type="Proteomes" id="UP000824890">
    <property type="component" value="Unassembled WGS sequence"/>
</dbReference>
<dbReference type="EMBL" id="JAGKQM010001042">
    <property type="protein sequence ID" value="KAH0852576.1"/>
    <property type="molecule type" value="Genomic_DNA"/>
</dbReference>
<comment type="caution">
    <text evidence="1">The sequence shown here is derived from an EMBL/GenBank/DDBJ whole genome shotgun (WGS) entry which is preliminary data.</text>
</comment>
<name>A0ABQ7X9D9_BRANA</name>
<organism evidence="1 2">
    <name type="scientific">Brassica napus</name>
    <name type="common">Rape</name>
    <dbReference type="NCBI Taxonomy" id="3708"/>
    <lineage>
        <taxon>Eukaryota</taxon>
        <taxon>Viridiplantae</taxon>
        <taxon>Streptophyta</taxon>
        <taxon>Embryophyta</taxon>
        <taxon>Tracheophyta</taxon>
        <taxon>Spermatophyta</taxon>
        <taxon>Magnoliopsida</taxon>
        <taxon>eudicotyledons</taxon>
        <taxon>Gunneridae</taxon>
        <taxon>Pentapetalae</taxon>
        <taxon>rosids</taxon>
        <taxon>malvids</taxon>
        <taxon>Brassicales</taxon>
        <taxon>Brassicaceae</taxon>
        <taxon>Brassiceae</taxon>
        <taxon>Brassica</taxon>
    </lineage>
</organism>
<gene>
    <name evidence="1" type="ORF">HID58_090238</name>
</gene>
<reference evidence="1 2" key="1">
    <citation type="submission" date="2021-05" db="EMBL/GenBank/DDBJ databases">
        <title>Genome Assembly of Synthetic Allotetraploid Brassica napus Reveals Homoeologous Exchanges between Subgenomes.</title>
        <authorList>
            <person name="Davis J.T."/>
        </authorList>
    </citation>
    <scope>NUCLEOTIDE SEQUENCE [LARGE SCALE GENOMIC DNA]</scope>
    <source>
        <strain evidence="2">cv. Da-Ae</strain>
        <tissue evidence="1">Seedling</tissue>
    </source>
</reference>
<sequence>MLLLPAVAYTSKSASLKSHHRRRGEKLEWYESSSPVSLGQRAKRDGEEDGLNLKKKVGCLHCYEPMLPQAQRRFFLNDGDSSGSSFTTATEVVTMKKVVRAKIMKNRGEHRGRR</sequence>